<evidence type="ECO:0000313" key="2">
    <source>
        <dbReference type="EMBL" id="CDW50987.1"/>
    </source>
</evidence>
<protein>
    <submittedName>
        <fullName evidence="2">Uncharacterized protein</fullName>
    </submittedName>
</protein>
<reference evidence="2" key="1">
    <citation type="submission" date="2014-05" db="EMBL/GenBank/DDBJ databases">
        <authorList>
            <person name="Chronopoulou M."/>
        </authorList>
    </citation>
    <scope>NUCLEOTIDE SEQUENCE</scope>
    <source>
        <tissue evidence="2">Whole organism</tissue>
    </source>
</reference>
<evidence type="ECO:0000256" key="1">
    <source>
        <dbReference type="SAM" id="Phobius"/>
    </source>
</evidence>
<sequence>RTPMTTLVYPGLFKCGRLPSAYSFVVVYICITFDNFLFVSTLYVFMYGGYARQCIFSFVSCVFYVNKRLE</sequence>
<proteinExistence type="predicted"/>
<keyword evidence="1" id="KW-0812">Transmembrane</keyword>
<dbReference type="EMBL" id="HACA01033626">
    <property type="protein sequence ID" value="CDW50987.1"/>
    <property type="molecule type" value="Transcribed_RNA"/>
</dbReference>
<feature type="transmembrane region" description="Helical" evidence="1">
    <location>
        <begin position="21"/>
        <end position="44"/>
    </location>
</feature>
<name>A0A0K2VLB6_LEPSM</name>
<keyword evidence="1" id="KW-1133">Transmembrane helix</keyword>
<accession>A0A0K2VLB6</accession>
<organism evidence="2">
    <name type="scientific">Lepeophtheirus salmonis</name>
    <name type="common">Salmon louse</name>
    <name type="synonym">Caligus salmonis</name>
    <dbReference type="NCBI Taxonomy" id="72036"/>
    <lineage>
        <taxon>Eukaryota</taxon>
        <taxon>Metazoa</taxon>
        <taxon>Ecdysozoa</taxon>
        <taxon>Arthropoda</taxon>
        <taxon>Crustacea</taxon>
        <taxon>Multicrustacea</taxon>
        <taxon>Hexanauplia</taxon>
        <taxon>Copepoda</taxon>
        <taxon>Siphonostomatoida</taxon>
        <taxon>Caligidae</taxon>
        <taxon>Lepeophtheirus</taxon>
    </lineage>
</organism>
<keyword evidence="1" id="KW-0472">Membrane</keyword>
<feature type="non-terminal residue" evidence="2">
    <location>
        <position position="1"/>
    </location>
</feature>
<dbReference type="AlphaFoldDB" id="A0A0K2VLB6"/>